<dbReference type="PANTHER" id="PTHR35218:SF9">
    <property type="entry name" value="ENDONUCLEASE_EXONUCLEASE_PHOSPHATASE DOMAIN-CONTAINING PROTEIN"/>
    <property type="match status" value="1"/>
</dbReference>
<dbReference type="AlphaFoldDB" id="A0AAP0HRL8"/>
<reference evidence="2 3" key="1">
    <citation type="submission" date="2024-01" db="EMBL/GenBank/DDBJ databases">
        <title>Genome assemblies of Stephania.</title>
        <authorList>
            <person name="Yang L."/>
        </authorList>
    </citation>
    <scope>NUCLEOTIDE SEQUENCE [LARGE SCALE GENOMIC DNA]</scope>
    <source>
        <strain evidence="2">YNDBR</strain>
        <tissue evidence="2">Leaf</tissue>
    </source>
</reference>
<dbReference type="EMBL" id="JBBNAF010000012">
    <property type="protein sequence ID" value="KAK9092925.1"/>
    <property type="molecule type" value="Genomic_DNA"/>
</dbReference>
<name>A0AAP0HRL8_9MAGN</name>
<comment type="caution">
    <text evidence="2">The sequence shown here is derived from an EMBL/GenBank/DDBJ whole genome shotgun (WGS) entry which is preliminary data.</text>
</comment>
<evidence type="ECO:0000313" key="2">
    <source>
        <dbReference type="EMBL" id="KAK9092925.1"/>
    </source>
</evidence>
<evidence type="ECO:0000313" key="3">
    <source>
        <dbReference type="Proteomes" id="UP001420932"/>
    </source>
</evidence>
<dbReference type="Gene3D" id="3.60.10.10">
    <property type="entry name" value="Endonuclease/exonuclease/phosphatase"/>
    <property type="match status" value="1"/>
</dbReference>
<keyword evidence="3" id="KW-1185">Reference proteome</keyword>
<gene>
    <name evidence="2" type="ORF">Syun_027836</name>
</gene>
<feature type="signal peptide" evidence="1">
    <location>
        <begin position="1"/>
        <end position="25"/>
    </location>
</feature>
<sequence length="128" mass="14591">MNPSFFIFNLLYYLSMSIITWNCQGAKCSKFKLAFKEIVMMHKPNIVAILDPCISGLQVEQVICGLGFSNLWFKDAMSFSVGILLLWNEITQISIQNAGKQLIHLEWKKGNRNGLLTMVYATLVHRTC</sequence>
<accession>A0AAP0HRL8</accession>
<dbReference type="InterPro" id="IPR036691">
    <property type="entry name" value="Endo/exonu/phosph_ase_sf"/>
</dbReference>
<keyword evidence="1" id="KW-0732">Signal</keyword>
<evidence type="ECO:0000256" key="1">
    <source>
        <dbReference type="SAM" id="SignalP"/>
    </source>
</evidence>
<dbReference type="PANTHER" id="PTHR35218">
    <property type="entry name" value="RNASE H DOMAIN-CONTAINING PROTEIN"/>
    <property type="match status" value="1"/>
</dbReference>
<proteinExistence type="predicted"/>
<organism evidence="2 3">
    <name type="scientific">Stephania yunnanensis</name>
    <dbReference type="NCBI Taxonomy" id="152371"/>
    <lineage>
        <taxon>Eukaryota</taxon>
        <taxon>Viridiplantae</taxon>
        <taxon>Streptophyta</taxon>
        <taxon>Embryophyta</taxon>
        <taxon>Tracheophyta</taxon>
        <taxon>Spermatophyta</taxon>
        <taxon>Magnoliopsida</taxon>
        <taxon>Ranunculales</taxon>
        <taxon>Menispermaceae</taxon>
        <taxon>Menispermoideae</taxon>
        <taxon>Cissampelideae</taxon>
        <taxon>Stephania</taxon>
    </lineage>
</organism>
<protein>
    <submittedName>
        <fullName evidence="2">Uncharacterized protein</fullName>
    </submittedName>
</protein>
<feature type="chain" id="PRO_5042933304" evidence="1">
    <location>
        <begin position="26"/>
        <end position="128"/>
    </location>
</feature>
<dbReference type="Proteomes" id="UP001420932">
    <property type="component" value="Unassembled WGS sequence"/>
</dbReference>
<dbReference type="SUPFAM" id="SSF56219">
    <property type="entry name" value="DNase I-like"/>
    <property type="match status" value="1"/>
</dbReference>